<protein>
    <submittedName>
        <fullName evidence="4">Transglutaminase domain-containing protein</fullName>
    </submittedName>
</protein>
<feature type="transmembrane region" description="Helical" evidence="2">
    <location>
        <begin position="602"/>
        <end position="629"/>
    </location>
</feature>
<dbReference type="SUPFAM" id="SSF54001">
    <property type="entry name" value="Cysteine proteinases"/>
    <property type="match status" value="1"/>
</dbReference>
<dbReference type="SMART" id="SM00460">
    <property type="entry name" value="TGc"/>
    <property type="match status" value="1"/>
</dbReference>
<feature type="compositionally biased region" description="Basic and acidic residues" evidence="1">
    <location>
        <begin position="571"/>
        <end position="583"/>
    </location>
</feature>
<feature type="transmembrane region" description="Helical" evidence="2">
    <location>
        <begin position="222"/>
        <end position="243"/>
    </location>
</feature>
<dbReference type="Pfam" id="PF01841">
    <property type="entry name" value="Transglut_core"/>
    <property type="match status" value="1"/>
</dbReference>
<keyword evidence="2" id="KW-0812">Transmembrane</keyword>
<dbReference type="Gene3D" id="3.10.620.30">
    <property type="match status" value="1"/>
</dbReference>
<feature type="domain" description="Transglutaminase-like" evidence="3">
    <location>
        <begin position="477"/>
        <end position="543"/>
    </location>
</feature>
<gene>
    <name evidence="4" type="ORF">DWB68_05380</name>
</gene>
<proteinExistence type="predicted"/>
<evidence type="ECO:0000313" key="5">
    <source>
        <dbReference type="Proteomes" id="UP000265419"/>
    </source>
</evidence>
<dbReference type="AlphaFoldDB" id="A0A399JCG5"/>
<dbReference type="EMBL" id="QQXK01000008">
    <property type="protein sequence ID" value="RII42770.1"/>
    <property type="molecule type" value="Genomic_DNA"/>
</dbReference>
<comment type="caution">
    <text evidence="4">The sequence shown here is derived from an EMBL/GenBank/DDBJ whole genome shotgun (WGS) entry which is preliminary data.</text>
</comment>
<feature type="compositionally biased region" description="Basic and acidic residues" evidence="1">
    <location>
        <begin position="543"/>
        <end position="560"/>
    </location>
</feature>
<feature type="transmembrane region" description="Helical" evidence="2">
    <location>
        <begin position="183"/>
        <end position="202"/>
    </location>
</feature>
<dbReference type="RefSeq" id="WP_119424121.1">
    <property type="nucleotide sequence ID" value="NZ_QQXK01000008.1"/>
</dbReference>
<feature type="transmembrane region" description="Helical" evidence="2">
    <location>
        <begin position="43"/>
        <end position="62"/>
    </location>
</feature>
<dbReference type="PANTHER" id="PTHR42736:SF1">
    <property type="entry name" value="PROTEIN-GLUTAMINE GAMMA-GLUTAMYLTRANSFERASE"/>
    <property type="match status" value="1"/>
</dbReference>
<feature type="transmembrane region" description="Helical" evidence="2">
    <location>
        <begin position="69"/>
        <end position="89"/>
    </location>
</feature>
<reference evidence="4 5" key="1">
    <citation type="submission" date="2018-07" db="EMBL/GenBank/DDBJ databases">
        <title>Arthrobacter sp. nov., isolated from raw cow's milk with high bacterial count.</title>
        <authorList>
            <person name="Hahne J."/>
            <person name="Isele D."/>
            <person name="Lipski A."/>
        </authorList>
    </citation>
    <scope>NUCLEOTIDE SEQUENCE [LARGE SCALE GENOMIC DNA]</scope>
    <source>
        <strain evidence="4 5">JZ R-35</strain>
    </source>
</reference>
<feature type="transmembrane region" description="Helical" evidence="2">
    <location>
        <begin position="21"/>
        <end position="37"/>
    </location>
</feature>
<feature type="transmembrane region" description="Helical" evidence="2">
    <location>
        <begin position="125"/>
        <end position="147"/>
    </location>
</feature>
<dbReference type="PROSITE" id="PS00018">
    <property type="entry name" value="EF_HAND_1"/>
    <property type="match status" value="1"/>
</dbReference>
<dbReference type="InterPro" id="IPR018247">
    <property type="entry name" value="EF_Hand_1_Ca_BS"/>
</dbReference>
<keyword evidence="2" id="KW-0472">Membrane</keyword>
<dbReference type="InterPro" id="IPR038765">
    <property type="entry name" value="Papain-like_cys_pep_sf"/>
</dbReference>
<keyword evidence="2" id="KW-1133">Transmembrane helix</keyword>
<evidence type="ECO:0000256" key="1">
    <source>
        <dbReference type="SAM" id="MobiDB-lite"/>
    </source>
</evidence>
<organism evidence="4 5">
    <name type="scientific">Galactobacter valiniphilus</name>
    <dbReference type="NCBI Taxonomy" id="2676122"/>
    <lineage>
        <taxon>Bacteria</taxon>
        <taxon>Bacillati</taxon>
        <taxon>Actinomycetota</taxon>
        <taxon>Actinomycetes</taxon>
        <taxon>Micrococcales</taxon>
        <taxon>Micrococcaceae</taxon>
        <taxon>Galactobacter</taxon>
    </lineage>
</organism>
<dbReference type="PANTHER" id="PTHR42736">
    <property type="entry name" value="PROTEIN-GLUTAMINE GAMMA-GLUTAMYLTRANSFERASE"/>
    <property type="match status" value="1"/>
</dbReference>
<keyword evidence="5" id="KW-1185">Reference proteome</keyword>
<name>A0A399JCG5_9MICC</name>
<evidence type="ECO:0000313" key="4">
    <source>
        <dbReference type="EMBL" id="RII42770.1"/>
    </source>
</evidence>
<sequence length="749" mass="81442">MNRASQRRRSERRVVSVVRDLLFGTALLAVAIAPSWRLYDTPFLFVTVGGAWLAGLLVSFLTGLRRWPWYLQSVVAVAAALLVAVPLAVPGQAIGHVLPSLGGLGTFVTGLVGAWVDVLSVDPPLGGYDAVLVPVFVLVFVGGFFAWRGARSGRRWLVMLGPALLLLYGIVFGARVGFHPLEVGAALVVVALGWVLALRPPVMGIDPQHTRRLRAGAARRTVAGVGFALVCAVGGTALAQTLLPERREVLRAAFQPEYEVQRQVSPLQGYRHYVTGEEAEATVAQVKGLPAGAMLRVAVMDEYNGVAMQTGNAGSAGTFTRLPAGVSRDAAAAWNVDVVLEQPVGEWLPVAGELSEISLPAQLRDRLYFNRTLDAAVIKDGAPSGLRYSFSSVEGQTPLRAGLGELSPGSAYQPDLVQLPEQLVDAARAAWARQSTPGAQLQSALDYLLAGGVSHGEDDEVFSLSGHSAERLNLLAQEKPMVGDAEQYATAFALLAREIGFPARVVMGFVDGNADGRMSGSELTAWVEIQDAKRGWLAVDPNPEPREITQQKKSTEDAIARPRTVLPPDTPRQEDTITPRMDESPQQPQPEPDPWLVLLKAVWWWTWRVGLSLLILTSPLWVLALIEALRRRARRRRDRKELTVSGAWDEARDEAIDAGVGVHRAQTRREVAEAAGSGGLAVLARRADELSFAPRGAQRADVDEVWASVKGVRRELRGGKSRWQRLRQRYSWRSVVTWLRWAFRPGGQG</sequence>
<evidence type="ECO:0000259" key="3">
    <source>
        <dbReference type="SMART" id="SM00460"/>
    </source>
</evidence>
<dbReference type="InterPro" id="IPR002931">
    <property type="entry name" value="Transglutaminase-like"/>
</dbReference>
<dbReference type="Proteomes" id="UP000265419">
    <property type="component" value="Unassembled WGS sequence"/>
</dbReference>
<accession>A0A399JCG5</accession>
<feature type="transmembrane region" description="Helical" evidence="2">
    <location>
        <begin position="156"/>
        <end position="177"/>
    </location>
</feature>
<evidence type="ECO:0000256" key="2">
    <source>
        <dbReference type="SAM" id="Phobius"/>
    </source>
</evidence>
<dbReference type="InterPro" id="IPR052901">
    <property type="entry name" value="Bact_TGase-like"/>
</dbReference>
<feature type="region of interest" description="Disordered" evidence="1">
    <location>
        <begin position="538"/>
        <end position="592"/>
    </location>
</feature>